<name>A0AAX2H0P3_9FLAO</name>
<evidence type="ECO:0008006" key="5">
    <source>
        <dbReference type="Google" id="ProtNLM"/>
    </source>
</evidence>
<reference evidence="2 4" key="2">
    <citation type="submission" date="2017-06" db="EMBL/GenBank/DDBJ databases">
        <authorList>
            <consortium name="Pathogen Informatics"/>
        </authorList>
    </citation>
    <scope>NUCLEOTIDE SEQUENCE [LARGE SCALE GENOMIC DNA]</scope>
    <source>
        <strain evidence="2 4">NCTC12947</strain>
    </source>
</reference>
<dbReference type="EMBL" id="LT906449">
    <property type="protein sequence ID" value="SNV11634.1"/>
    <property type="molecule type" value="Genomic_DNA"/>
</dbReference>
<evidence type="ECO:0000313" key="4">
    <source>
        <dbReference type="Proteomes" id="UP000215539"/>
    </source>
</evidence>
<dbReference type="RefSeq" id="WP_066427905.1">
    <property type="nucleotide sequence ID" value="NZ_CP014227.1"/>
</dbReference>
<accession>A0AAX2H0P3</accession>
<dbReference type="InterPro" id="IPR035093">
    <property type="entry name" value="RelE/ParE_toxin_dom_sf"/>
</dbReference>
<dbReference type="AlphaFoldDB" id="A0AAX2H0P3"/>
<sequence>MEEIKPLKVLWADEASTEYDFILDFWYGYTYSYEFPEKLDNKVSEITTLIARFPEIFSVVGGEFITNRDTNLQVRRAVILKNFSLYYQVHKDHISIISFRDNRRNTATN</sequence>
<dbReference type="Proteomes" id="UP000065822">
    <property type="component" value="Chromosome"/>
</dbReference>
<keyword evidence="3" id="KW-1185">Reference proteome</keyword>
<dbReference type="Proteomes" id="UP000215539">
    <property type="component" value="Chromosome 1"/>
</dbReference>
<evidence type="ECO:0000313" key="3">
    <source>
        <dbReference type="Proteomes" id="UP000065822"/>
    </source>
</evidence>
<organism evidence="2 4">
    <name type="scientific">Capnocytophaga haemolytica</name>
    <dbReference type="NCBI Taxonomy" id="45243"/>
    <lineage>
        <taxon>Bacteria</taxon>
        <taxon>Pseudomonadati</taxon>
        <taxon>Bacteroidota</taxon>
        <taxon>Flavobacteriia</taxon>
        <taxon>Flavobacteriales</taxon>
        <taxon>Flavobacteriaceae</taxon>
        <taxon>Capnocytophaga</taxon>
    </lineage>
</organism>
<dbReference type="EMBL" id="CP014227">
    <property type="protein sequence ID" value="AMD84338.1"/>
    <property type="molecule type" value="Genomic_DNA"/>
</dbReference>
<protein>
    <recommendedName>
        <fullName evidence="5">Addiction module toxin RelE</fullName>
    </recommendedName>
</protein>
<dbReference type="KEGG" id="chg:AXF12_01590"/>
<dbReference type="Gene3D" id="3.30.2310.20">
    <property type="entry name" value="RelE-like"/>
    <property type="match status" value="1"/>
</dbReference>
<proteinExistence type="predicted"/>
<reference evidence="1 3" key="1">
    <citation type="submission" date="2016-02" db="EMBL/GenBank/DDBJ databases">
        <authorList>
            <person name="Holder M.E."/>
            <person name="Ajami N.J."/>
            <person name="Petrosino J.F."/>
        </authorList>
    </citation>
    <scope>NUCLEOTIDE SEQUENCE [LARGE SCALE GENOMIC DNA]</scope>
    <source>
        <strain evidence="1 3">CCUG 32990</strain>
    </source>
</reference>
<evidence type="ECO:0000313" key="2">
    <source>
        <dbReference type="EMBL" id="SNV11634.1"/>
    </source>
</evidence>
<gene>
    <name evidence="1" type="ORF">AXF12_01590</name>
    <name evidence="2" type="ORF">SAMEA44541418_01438</name>
</gene>
<evidence type="ECO:0000313" key="1">
    <source>
        <dbReference type="EMBL" id="AMD84338.1"/>
    </source>
</evidence>